<dbReference type="AlphaFoldDB" id="A0A2R5F4P6"/>
<keyword evidence="1" id="KW-0812">Transmembrane</keyword>
<keyword evidence="3" id="KW-1185">Reference proteome</keyword>
<evidence type="ECO:0000313" key="3">
    <source>
        <dbReference type="Proteomes" id="UP000245081"/>
    </source>
</evidence>
<name>A0A2R5F4P6_9PROT</name>
<evidence type="ECO:0000256" key="1">
    <source>
        <dbReference type="SAM" id="Phobius"/>
    </source>
</evidence>
<keyword evidence="1" id="KW-0472">Membrane</keyword>
<comment type="caution">
    <text evidence="2">The sequence shown here is derived from an EMBL/GenBank/DDBJ whole genome shotgun (WGS) entry which is preliminary data.</text>
</comment>
<proteinExistence type="predicted"/>
<dbReference type="Proteomes" id="UP000245081">
    <property type="component" value="Unassembled WGS sequence"/>
</dbReference>
<keyword evidence="1" id="KW-1133">Transmembrane helix</keyword>
<organism evidence="2 3">
    <name type="scientific">Novimethylophilus kurashikiensis</name>
    <dbReference type="NCBI Taxonomy" id="1825523"/>
    <lineage>
        <taxon>Bacteria</taxon>
        <taxon>Pseudomonadati</taxon>
        <taxon>Pseudomonadota</taxon>
        <taxon>Betaproteobacteria</taxon>
        <taxon>Nitrosomonadales</taxon>
        <taxon>Methylophilaceae</taxon>
        <taxon>Novimethylophilus</taxon>
    </lineage>
</organism>
<dbReference type="EMBL" id="BDOQ01000003">
    <property type="protein sequence ID" value="GBG13185.1"/>
    <property type="molecule type" value="Genomic_DNA"/>
</dbReference>
<sequence length="98" mass="10850">MKSATYQLFETLLSVIAFLAIGLAITTTAMQVFNPEDGVIIWLTGEWNVHPVFLAMLGGAIFFMRFWLHGMQSERIGNLMFYGAVGLGLCEGVKLMMA</sequence>
<keyword evidence="2" id="KW-0675">Receptor</keyword>
<feature type="transmembrane region" description="Helical" evidence="1">
    <location>
        <begin position="48"/>
        <end position="67"/>
    </location>
</feature>
<gene>
    <name evidence="2" type="ORF">NMK_0729</name>
</gene>
<reference evidence="2 3" key="1">
    <citation type="journal article" date="2018" name="Environ. Microbiol.">
        <title>Isolation and genomic characterization of Novimethylophilus kurashikiensis gen. nov. sp. nov., a new lanthanide-dependent methylotrophic species of Methylophilaceae.</title>
        <authorList>
            <person name="Lv H."/>
            <person name="Sahin N."/>
            <person name="Tani A."/>
        </authorList>
    </citation>
    <scope>NUCLEOTIDE SEQUENCE [LARGE SCALE GENOMIC DNA]</scope>
    <source>
        <strain evidence="2 3">La2-4</strain>
    </source>
</reference>
<dbReference type="RefSeq" id="WP_109014414.1">
    <property type="nucleotide sequence ID" value="NZ_BDOQ01000003.1"/>
</dbReference>
<protein>
    <submittedName>
        <fullName evidence="2">TonB-dependent receptor</fullName>
    </submittedName>
</protein>
<evidence type="ECO:0000313" key="2">
    <source>
        <dbReference type="EMBL" id="GBG13185.1"/>
    </source>
</evidence>
<accession>A0A2R5F4P6</accession>
<feature type="transmembrane region" description="Helical" evidence="1">
    <location>
        <begin position="12"/>
        <end position="33"/>
    </location>
</feature>